<evidence type="ECO:0000313" key="9">
    <source>
        <dbReference type="Proteomes" id="UP000317265"/>
    </source>
</evidence>
<keyword evidence="2 5" id="KW-0963">Cytoplasm</keyword>
<keyword evidence="3 5" id="KW-0733">Signal recognition particle</keyword>
<evidence type="ECO:0000313" key="8">
    <source>
        <dbReference type="Proteomes" id="UP000316080"/>
    </source>
</evidence>
<evidence type="ECO:0000313" key="7">
    <source>
        <dbReference type="EMBL" id="TDA39461.1"/>
    </source>
</evidence>
<dbReference type="Proteomes" id="UP000316080">
    <property type="component" value="Unassembled WGS sequence"/>
</dbReference>
<gene>
    <name evidence="5" type="primary">srp19</name>
    <name evidence="7" type="ORF">DSO09_02265</name>
    <name evidence="6" type="ORF">EF809_03575</name>
</gene>
<name>A0A523BET4_9CREN</name>
<reference evidence="7 9" key="1">
    <citation type="journal article" date="2019" name="Nat. Microbiol.">
        <title>Expanding anaerobic alkane metabolism in the domain of Archaea.</title>
        <authorList>
            <person name="Wang Y."/>
            <person name="Wegener G."/>
            <person name="Hou J."/>
            <person name="Wang F."/>
            <person name="Xiao X."/>
        </authorList>
    </citation>
    <scope>NUCLEOTIDE SEQUENCE [LARGE SCALE GENOMIC DNA]</scope>
    <source>
        <strain evidence="7">WYZ-LMO11</strain>
    </source>
</reference>
<dbReference type="GO" id="GO:0048500">
    <property type="term" value="C:signal recognition particle"/>
    <property type="evidence" value="ECO:0007669"/>
    <property type="project" value="UniProtKB-UniRule"/>
</dbReference>
<dbReference type="Proteomes" id="UP000317265">
    <property type="component" value="Unassembled WGS sequence"/>
</dbReference>
<keyword evidence="4 5" id="KW-0687">Ribonucleoprotein</keyword>
<evidence type="ECO:0000256" key="4">
    <source>
        <dbReference type="ARBA" id="ARBA00023274"/>
    </source>
</evidence>
<comment type="subunit">
    <text evidence="5">Part of the signal recognition particle protein translocation system, which is composed of SRP and FtsY. Archaeal SRP consists of a 7S RNA molecule of 300 nucleotides and two protein subunits: SRP54 and SRP19.</text>
</comment>
<dbReference type="GO" id="GO:0006617">
    <property type="term" value="P:SRP-dependent cotranslational protein targeting to membrane, signal sequence recognition"/>
    <property type="evidence" value="ECO:0007669"/>
    <property type="project" value="TreeGrafter"/>
</dbReference>
<protein>
    <recommendedName>
        <fullName evidence="5">Signal recognition particle 19 kDa protein</fullName>
        <shortName evidence="5">SRP19</shortName>
    </recommendedName>
</protein>
<dbReference type="PANTHER" id="PTHR17453:SF0">
    <property type="entry name" value="SIGNAL RECOGNITION PARTICLE 19 KDA PROTEIN"/>
    <property type="match status" value="1"/>
</dbReference>
<reference evidence="6 8" key="2">
    <citation type="journal article" date="2019" name="Nat. Microbiol.">
        <title>Wide diversity of methane and short-chain alkane metabolisms in uncultured archaea.</title>
        <authorList>
            <person name="Borrel G."/>
            <person name="Adam P.S."/>
            <person name="McKay L.J."/>
            <person name="Chen L.X."/>
            <person name="Sierra-Garcia I.N."/>
            <person name="Sieber C.M."/>
            <person name="Letourneur Q."/>
            <person name="Ghozlane A."/>
            <person name="Andersen G.L."/>
            <person name="Li W.J."/>
            <person name="Hallam S.J."/>
            <person name="Muyzer G."/>
            <person name="de Oliveira V.M."/>
            <person name="Inskeep W.P."/>
            <person name="Banfield J.F."/>
            <person name="Gribaldo S."/>
        </authorList>
    </citation>
    <scope>NUCLEOTIDE SEQUENCE [LARGE SCALE GENOMIC DNA]</scope>
    <source>
        <strain evidence="6">Verst-YHS</strain>
    </source>
</reference>
<proteinExistence type="inferred from homology"/>
<dbReference type="PANTHER" id="PTHR17453">
    <property type="entry name" value="SIGNAL RECOGNITION PARTICLE 19 KD PROTEIN"/>
    <property type="match status" value="1"/>
</dbReference>
<dbReference type="HAMAP" id="MF_00305">
    <property type="entry name" value="SRP19"/>
    <property type="match status" value="1"/>
</dbReference>
<dbReference type="SUPFAM" id="SSF69695">
    <property type="entry name" value="SRP19"/>
    <property type="match status" value="1"/>
</dbReference>
<comment type="function">
    <text evidence="5">Involved in targeting and insertion of nascent membrane proteins into the cytoplasmic membrane. Binds directly to 7S RNA and mediates binding of the 54 kDa subunit of the SRP.</text>
</comment>
<dbReference type="EMBL" id="QNVI01000026">
    <property type="protein sequence ID" value="TDA39461.1"/>
    <property type="molecule type" value="Genomic_DNA"/>
</dbReference>
<dbReference type="Pfam" id="PF01922">
    <property type="entry name" value="SRP19"/>
    <property type="match status" value="1"/>
</dbReference>
<evidence type="ECO:0000313" key="6">
    <source>
        <dbReference type="EMBL" id="RZN56097.1"/>
    </source>
</evidence>
<dbReference type="EMBL" id="RXIH01000030">
    <property type="protein sequence ID" value="RZN56097.1"/>
    <property type="molecule type" value="Genomic_DNA"/>
</dbReference>
<accession>A0A523BET4</accession>
<keyword evidence="5" id="KW-0694">RNA-binding</keyword>
<evidence type="ECO:0000256" key="2">
    <source>
        <dbReference type="ARBA" id="ARBA00022490"/>
    </source>
</evidence>
<dbReference type="GO" id="GO:0008312">
    <property type="term" value="F:7S RNA binding"/>
    <property type="evidence" value="ECO:0007669"/>
    <property type="project" value="UniProtKB-UniRule"/>
</dbReference>
<organism evidence="7 9">
    <name type="scientific">Thermoproteota archaeon</name>
    <dbReference type="NCBI Taxonomy" id="2056631"/>
    <lineage>
        <taxon>Archaea</taxon>
        <taxon>Thermoproteota</taxon>
    </lineage>
</organism>
<comment type="subcellular location">
    <subcellularLocation>
        <location evidence="1 5">Cytoplasm</location>
    </subcellularLocation>
</comment>
<comment type="similarity">
    <text evidence="5">Belongs to the SRP19 family.</text>
</comment>
<dbReference type="Gene3D" id="3.30.56.30">
    <property type="entry name" value="Signal recognition particle, SRP19-like subunit"/>
    <property type="match status" value="1"/>
</dbReference>
<dbReference type="AlphaFoldDB" id="A0A523BET4"/>
<comment type="caution">
    <text evidence="7">The sequence shown here is derived from an EMBL/GenBank/DDBJ whole genome shotgun (WGS) entry which is preliminary data.</text>
</comment>
<dbReference type="InterPro" id="IPR002778">
    <property type="entry name" value="Signal_recog_particle_SRP19"/>
</dbReference>
<dbReference type="InterPro" id="IPR036521">
    <property type="entry name" value="SRP19-like_sf"/>
</dbReference>
<evidence type="ECO:0000256" key="1">
    <source>
        <dbReference type="ARBA" id="ARBA00004496"/>
    </source>
</evidence>
<evidence type="ECO:0000256" key="3">
    <source>
        <dbReference type="ARBA" id="ARBA00023135"/>
    </source>
</evidence>
<dbReference type="InterPro" id="IPR022938">
    <property type="entry name" value="SRP19_arc-type"/>
</dbReference>
<evidence type="ECO:0000256" key="5">
    <source>
        <dbReference type="HAMAP-Rule" id="MF_00305"/>
    </source>
</evidence>
<sequence>MNRDEIIIWPVYFDVSKSRKEGRRIPKSFAIKSPSIDDIFNACIKLGLEAIIEHDKAFPRTPWEKSGRIIIKKTAKKKSEIILEISEILNKLHRK</sequence>